<keyword evidence="2" id="KW-1185">Reference proteome</keyword>
<proteinExistence type="predicted"/>
<evidence type="ECO:0000313" key="2">
    <source>
        <dbReference type="Proteomes" id="UP000784294"/>
    </source>
</evidence>
<protein>
    <submittedName>
        <fullName evidence="1">Uncharacterized protein</fullName>
    </submittedName>
</protein>
<organism evidence="1 2">
    <name type="scientific">Protopolystoma xenopodis</name>
    <dbReference type="NCBI Taxonomy" id="117903"/>
    <lineage>
        <taxon>Eukaryota</taxon>
        <taxon>Metazoa</taxon>
        <taxon>Spiralia</taxon>
        <taxon>Lophotrochozoa</taxon>
        <taxon>Platyhelminthes</taxon>
        <taxon>Monogenea</taxon>
        <taxon>Polyopisthocotylea</taxon>
        <taxon>Polystomatidea</taxon>
        <taxon>Polystomatidae</taxon>
        <taxon>Protopolystoma</taxon>
    </lineage>
</organism>
<comment type="caution">
    <text evidence="1">The sequence shown here is derived from an EMBL/GenBank/DDBJ whole genome shotgun (WGS) entry which is preliminary data.</text>
</comment>
<sequence length="111" mass="11646">MAVVDAIACGHVADRPDLVLPKQTRMLTPTELTTRLSFRAVARAKHVILGSTTGSYLARGLSLPIAVGGLSTFSQSAASRASIGPVSWLQSEPLRLVFTETLGPLSSDTPS</sequence>
<dbReference type="Proteomes" id="UP000784294">
    <property type="component" value="Unassembled WGS sequence"/>
</dbReference>
<gene>
    <name evidence="1" type="ORF">PXEA_LOCUS28427</name>
</gene>
<dbReference type="EMBL" id="CAAALY010248820">
    <property type="protein sequence ID" value="VEL34987.1"/>
    <property type="molecule type" value="Genomic_DNA"/>
</dbReference>
<dbReference type="AlphaFoldDB" id="A0A3S5B6C5"/>
<accession>A0A3S5B6C5</accession>
<name>A0A3S5B6C5_9PLAT</name>
<evidence type="ECO:0000313" key="1">
    <source>
        <dbReference type="EMBL" id="VEL34987.1"/>
    </source>
</evidence>
<reference evidence="1" key="1">
    <citation type="submission" date="2018-11" db="EMBL/GenBank/DDBJ databases">
        <authorList>
            <consortium name="Pathogen Informatics"/>
        </authorList>
    </citation>
    <scope>NUCLEOTIDE SEQUENCE</scope>
</reference>